<name>A0ABQ4UHF3_9HYPH</name>
<dbReference type="EMBL" id="BPRC01000009">
    <property type="protein sequence ID" value="GJE65550.1"/>
    <property type="molecule type" value="Genomic_DNA"/>
</dbReference>
<evidence type="ECO:0000313" key="2">
    <source>
        <dbReference type="EMBL" id="GJE65550.1"/>
    </source>
</evidence>
<evidence type="ECO:0000256" key="1">
    <source>
        <dbReference type="SAM" id="MobiDB-lite"/>
    </source>
</evidence>
<reference evidence="2" key="2">
    <citation type="submission" date="2021-08" db="EMBL/GenBank/DDBJ databases">
        <authorList>
            <person name="Tani A."/>
            <person name="Ola A."/>
            <person name="Ogura Y."/>
            <person name="Katsura K."/>
            <person name="Hayashi T."/>
        </authorList>
    </citation>
    <scope>NUCLEOTIDE SEQUENCE</scope>
    <source>
        <strain evidence="2">NBRC 15686</strain>
    </source>
</reference>
<dbReference type="Proteomes" id="UP001055039">
    <property type="component" value="Unassembled WGS sequence"/>
</dbReference>
<feature type="compositionally biased region" description="Low complexity" evidence="1">
    <location>
        <begin position="352"/>
        <end position="377"/>
    </location>
</feature>
<organism evidence="2 3">
    <name type="scientific">Methylorubrum aminovorans</name>
    <dbReference type="NCBI Taxonomy" id="269069"/>
    <lineage>
        <taxon>Bacteria</taxon>
        <taxon>Pseudomonadati</taxon>
        <taxon>Pseudomonadota</taxon>
        <taxon>Alphaproteobacteria</taxon>
        <taxon>Hyphomicrobiales</taxon>
        <taxon>Methylobacteriaceae</taxon>
        <taxon>Methylorubrum</taxon>
    </lineage>
</organism>
<gene>
    <name evidence="2" type="ORF">LNAOJCKE_2761</name>
</gene>
<comment type="caution">
    <text evidence="2">The sequence shown here is derived from an EMBL/GenBank/DDBJ whole genome shotgun (WGS) entry which is preliminary data.</text>
</comment>
<keyword evidence="3" id="KW-1185">Reference proteome</keyword>
<sequence>MRLTPPTLFPTTPVLPRLLASRSGEAEPYIRELCRGARGAMATARAAGFPARWWHPFSGAWKSLRATRATIVRSGARTAPSSAAWAAISVRSGTRKCLIASLVLLGTPALAQEIGTRVGGELGQQLRQPQVRTRSAEIDARSLRETAPAPGEPDTGEADRRLPFTASPNLRRATVERHLRTLRATNPIAAAEAGRELAKYDYDAIFRSFLDGTGLDPADAGDVLTAFVVLQWMVANDATVEPSPAALQAIRRRFVMPMAAKPPLSQPASRAAFAEQVKLRSVLHHAGWKAARQLGVMPRFLATLSNEFIPATKLQALALTEDGLVPKPRPAGPAGARLSREPSDPPPPMASTDVAPPADPRTATPPSAGAMADAAAPPRHTANWDAVEGVYFLSTTGVGVGGMVTIDFEPLIFLQDGTFFEIGDTALEDIDLAAERNAKPRRFGRWTRKDQGFLLTDWRGNANDYKLGDGSFFRAFPAVADERVARSYRRLSGGGNSAMGGDVTVAVESRYDFKADGRYGRGGSVGAINSGASTGVGSSIGRRRAPEGGQYRLDRHTLTLTGADGRSRRLFFAYSAQKDPAEIDRDMIFVGDSVFSSDD</sequence>
<proteinExistence type="predicted"/>
<reference evidence="2" key="1">
    <citation type="journal article" date="2021" name="Front. Microbiol.">
        <title>Comprehensive Comparative Genomics and Phenotyping of Methylobacterium Species.</title>
        <authorList>
            <person name="Alessa O."/>
            <person name="Ogura Y."/>
            <person name="Fujitani Y."/>
            <person name="Takami H."/>
            <person name="Hayashi T."/>
            <person name="Sahin N."/>
            <person name="Tani A."/>
        </authorList>
    </citation>
    <scope>NUCLEOTIDE SEQUENCE</scope>
    <source>
        <strain evidence="2">NBRC 15686</strain>
    </source>
</reference>
<feature type="compositionally biased region" description="Basic and acidic residues" evidence="1">
    <location>
        <begin position="134"/>
        <end position="144"/>
    </location>
</feature>
<evidence type="ECO:0000313" key="3">
    <source>
        <dbReference type="Proteomes" id="UP001055039"/>
    </source>
</evidence>
<accession>A0ABQ4UHF3</accession>
<feature type="region of interest" description="Disordered" evidence="1">
    <location>
        <begin position="323"/>
        <end position="377"/>
    </location>
</feature>
<protein>
    <submittedName>
        <fullName evidence="2">Uncharacterized protein</fullName>
    </submittedName>
</protein>
<feature type="region of interest" description="Disordered" evidence="1">
    <location>
        <begin position="125"/>
        <end position="167"/>
    </location>
</feature>